<evidence type="ECO:0000313" key="2">
    <source>
        <dbReference type="EMBL" id="GEL24063.1"/>
    </source>
</evidence>
<dbReference type="AlphaFoldDB" id="A0A511DIC0"/>
<keyword evidence="3" id="KW-1185">Reference proteome</keyword>
<evidence type="ECO:0000256" key="1">
    <source>
        <dbReference type="SAM" id="MobiDB-lite"/>
    </source>
</evidence>
<dbReference type="OrthoDB" id="4928804at2"/>
<protein>
    <submittedName>
        <fullName evidence="2">Uncharacterized protein</fullName>
    </submittedName>
</protein>
<accession>A0A511DIC0</accession>
<evidence type="ECO:0000313" key="3">
    <source>
        <dbReference type="Proteomes" id="UP000321685"/>
    </source>
</evidence>
<dbReference type="RefSeq" id="WP_147108325.1">
    <property type="nucleotide sequence ID" value="NZ_BJVJ01000028.1"/>
</dbReference>
<feature type="region of interest" description="Disordered" evidence="1">
    <location>
        <begin position="59"/>
        <end position="78"/>
    </location>
</feature>
<dbReference type="EMBL" id="BJVJ01000028">
    <property type="protein sequence ID" value="GEL24063.1"/>
    <property type="molecule type" value="Genomic_DNA"/>
</dbReference>
<reference evidence="2 3" key="1">
    <citation type="submission" date="2019-07" db="EMBL/GenBank/DDBJ databases">
        <title>Whole genome shotgun sequence of Pseudonocardia sulfidoxydans NBRC 16205.</title>
        <authorList>
            <person name="Hosoyama A."/>
            <person name="Uohara A."/>
            <person name="Ohji S."/>
            <person name="Ichikawa N."/>
        </authorList>
    </citation>
    <scope>NUCLEOTIDE SEQUENCE [LARGE SCALE GENOMIC DNA]</scope>
    <source>
        <strain evidence="2 3">NBRC 16205</strain>
    </source>
</reference>
<organism evidence="2 3">
    <name type="scientific">Pseudonocardia sulfidoxydans NBRC 16205</name>
    <dbReference type="NCBI Taxonomy" id="1223511"/>
    <lineage>
        <taxon>Bacteria</taxon>
        <taxon>Bacillati</taxon>
        <taxon>Actinomycetota</taxon>
        <taxon>Actinomycetes</taxon>
        <taxon>Pseudonocardiales</taxon>
        <taxon>Pseudonocardiaceae</taxon>
        <taxon>Pseudonocardia</taxon>
    </lineage>
</organism>
<name>A0A511DIC0_9PSEU</name>
<sequence length="199" mass="21610">MIREAELFVTAEQVAVWVLGRVGREHRSTTVPPPFGLPDGTPVPISSVIREHARDDATVPDLLAGGEPGTEDPLAGGDNDREAVLTRLAEESVAAASKAADPEAIVHSRHGDVTVADYLLRQTVLRAVTAHEVAVFSGSVCPLTEVFARTMWEITEPRADHWRAVGLFGPALTPVPSDVSWRDRFLMSAGRDPHPLWDR</sequence>
<dbReference type="Proteomes" id="UP000321685">
    <property type="component" value="Unassembled WGS sequence"/>
</dbReference>
<comment type="caution">
    <text evidence="2">The sequence shown here is derived from an EMBL/GenBank/DDBJ whole genome shotgun (WGS) entry which is preliminary data.</text>
</comment>
<gene>
    <name evidence="2" type="ORF">PSU4_30170</name>
</gene>
<proteinExistence type="predicted"/>